<dbReference type="EMBL" id="CP002271">
    <property type="protein sequence ID" value="ADO69604.1"/>
    <property type="molecule type" value="Genomic_DNA"/>
</dbReference>
<feature type="chain" id="PRO_5003169046" evidence="7">
    <location>
        <begin position="21"/>
        <end position="2692"/>
    </location>
</feature>
<feature type="domain" description="Abnormal spindle-like microcephaly-associated protein ASH" evidence="8">
    <location>
        <begin position="1148"/>
        <end position="1228"/>
    </location>
</feature>
<evidence type="ECO:0000256" key="2">
    <source>
        <dbReference type="ARBA" id="ARBA00004496"/>
    </source>
</evidence>
<evidence type="ECO:0000256" key="3">
    <source>
        <dbReference type="ARBA" id="ARBA00022490"/>
    </source>
</evidence>
<dbReference type="HOGENOM" id="CLU_227379_0_0_7"/>
<keyword evidence="4" id="KW-0969">Cilium</keyword>
<feature type="domain" description="Abnormal spindle-like microcephaly-associated protein ASH" evidence="8">
    <location>
        <begin position="841"/>
        <end position="919"/>
    </location>
</feature>
<dbReference type="Proteomes" id="UP000001351">
    <property type="component" value="Chromosome"/>
</dbReference>
<dbReference type="InterPro" id="IPR053879">
    <property type="entry name" value="HYDIN_VesB_CFA65-like_Ig"/>
</dbReference>
<dbReference type="GO" id="GO:0005737">
    <property type="term" value="C:cytoplasm"/>
    <property type="evidence" value="ECO:0007669"/>
    <property type="project" value="UniProtKB-SubCell"/>
</dbReference>
<dbReference type="OrthoDB" id="5492666at2"/>
<keyword evidence="3" id="KW-0963">Cytoplasm</keyword>
<evidence type="ECO:0000256" key="4">
    <source>
        <dbReference type="ARBA" id="ARBA00023069"/>
    </source>
</evidence>
<organism evidence="10 11">
    <name type="scientific">Stigmatella aurantiaca (strain DW4/3-1)</name>
    <dbReference type="NCBI Taxonomy" id="378806"/>
    <lineage>
        <taxon>Bacteria</taxon>
        <taxon>Pseudomonadati</taxon>
        <taxon>Myxococcota</taxon>
        <taxon>Myxococcia</taxon>
        <taxon>Myxococcales</taxon>
        <taxon>Cystobacterineae</taxon>
        <taxon>Archangiaceae</taxon>
        <taxon>Stigmatella</taxon>
    </lineage>
</organism>
<feature type="domain" description="Abnormal spindle-like microcephaly-associated protein ASH" evidence="8">
    <location>
        <begin position="1460"/>
        <end position="1546"/>
    </location>
</feature>
<dbReference type="PROSITE" id="PS51257">
    <property type="entry name" value="PROKAR_LIPOPROTEIN"/>
    <property type="match status" value="1"/>
</dbReference>
<feature type="domain" description="Abnormal spindle-like microcephaly-associated protein ASH" evidence="8">
    <location>
        <begin position="428"/>
        <end position="506"/>
    </location>
</feature>
<dbReference type="Pfam" id="PF15780">
    <property type="entry name" value="ASH"/>
    <property type="match status" value="7"/>
</dbReference>
<dbReference type="PROSITE" id="PS50194">
    <property type="entry name" value="FILAMIN_REPEAT"/>
    <property type="match status" value="1"/>
</dbReference>
<evidence type="ECO:0000256" key="6">
    <source>
        <dbReference type="SAM" id="Phobius"/>
    </source>
</evidence>
<dbReference type="InterPro" id="IPR013783">
    <property type="entry name" value="Ig-like_fold"/>
</dbReference>
<dbReference type="NCBIfam" id="NF012200">
    <property type="entry name" value="choice_anch_D"/>
    <property type="match status" value="22"/>
</dbReference>
<sequence length="2692" mass="273504">MEEQVLRFNILLALFLGVLAACSPTDPVGGSLAPAEAARGIKSTVRALDAPPTTEIIRTFTWPGTPTGAVCLDCAPGGYQCQASDGSGWTKTFNDVSEVPKVPNIPEGSLVVGIQAQVFGASIHAASGSSVSTNVEVLFNELSLGVSQYTSRLCTGAGVSTGCSLVDPVKKTDAEGIAEYNYVAGAANTLTVKPNNQFCVSHVVLTLTVAHPRIQVPAESRTLNFGKRKMGASKSLPVTVTNVGAAPLEVKATNGPEGYHFEPPSTFTVLQGETEELTVRFEPDEVGNFDGDFILTTNDPSQPSVTITLAGQGVASAIEVDQEPIDFGEYVTGASVGKSAEITVTNVGDSTIVVTPSLIGDGAESYDVSPDTQSLLVGESKKFTVLFAPLVDELAEAELRLSDEEQGNPAAVVALTGRGISPVLEVVSELAFGEYPVGGSKELQLSVTNGGTGTMVVNVGTPTGGDASAFTVTTAQLSVGAGQSKTFAVRFTPSGGGARNATLPLTIEGLTVVTNVALKGTAISPTLQVASELVFGESPVGGSKEMQLSVTNGGTGTMVVNRGTLGGGGASNYTVTPPQLSVGAGLSGTFTVRFTPSGSGARNATLPLTIEGLTAVTNVALKGTAISPTLQVASELVFGESPVGGGGKEMQLSVTNRGTGTMVVNRGALGGGEASDYTVTPPQLSVGAGLSGTFTVRFTPSGSGSRNATLPLTIEGLTAVTNVALKGTAISPTLQVASELVFGEYPVQGSKEMQLSVTNGGTGTMVVNRGTLGGGGASDYTVTPPQLSVGAGLSGTFTVRFTPSGSGSRSATLPLTIEGLTAVTNVALKGTAISPTLQVVSELVFGEYPVGGSKELQLSVTNGGTGTMVVNVGTPTGGDASAFTVTTAQLSVGAGQSKTFAVRFTPSGGGARNATLPLTIEGLTAVTNVALKGTAISPTLQVVSELVFGESPVGGSKEMQLSVTNGGTGTMVVNRGTLGGGGASNYTVTPPQLSVGAGLSGTFTVRFTPSGSGARDATLPLTIEGLTAVTNVDLKGTAISLVLQVASELVFGEYPVGGSKELQLSVTNGGTGTMVVNRGTLGGGGASAYTVTPPQLSVGAGLSGTFTVRFTPSGSGARDATLPLTIEGLPTVTNVDLKGTAISPALQVASELVFGEYPVGGSKELQLSVTNGGTGTMVVNRGTLGGGGASAYTVTPPQLSVGAGLSGTFTVRFTPSGSGARNATLPLTIEGLTAVTNIALKGTAISPALQVASELVFGEYPVGGSKELQLSVTNGGTGTMVVNRGTLGGGEASDYTVTPPQLFVGAGLSGTFTVRFTPSGSGARDATLPLTIEGLPAVTNVALKGTAISPALQVASELVFGEYPVGGGGKELQLSVTNGGTGTMVVNRGTLGGGGASAYTVTPPQLSVGAGLSGTFTVRFTPNGNNAFNATLPLTIEGLAAVTNVALTGTGISPRIQVSGTLPFGEYPEGASKELPLSVTNTGTGTLVVEQGTLVGSGASAYTVTPAKLNVGTGLSGAFTVRFTPSSTGSANATLNLTTNDTTKPTQAVQLTGTGVHPVLSVDPVLDFDYVLIGSTTKKVLTVTNTGSGTLSVTAGTLTGVGFSFFLLNKTSLSVGAGKSESFEVTFNPTTAVEADVELPLTTNAPDSANHVVRLKGIAATPSISLCVDPKNDSCSNDVDFGSVRLGGSKKIVVRIKNNGHVPLGIISRSVGAPFSTSGLEPMVIEAGGSFDFQVVFTPLATDEGIRTGTLQIVSTAVSSPTGLSLRGIGVVPHLALSTSTLSFGDVKVGSPSVLPLTISSDSTAEVNVTGVTTQGPFTISHSAVAPCTLPGKVVSGSPCALLVEFRPSQEGATQVDDHVTFNTDVGPLKVSVSGIGTVARMKLSDTLIDFKTQRVEHPSSPRLLVVQNLGRAQLEITQILPADSAFALTDPLPPSEGNPITVIPGGQKVLSLKFTPTRLGDVEGKLFIVSNSVQDPQAPIVLPILKGSGIDGELTPTPRTVLFGPVDVGSSQQRSVSVVNTGAYQLQINTVGLPTNNAFTVSTLCAGRVLQPGQDCTFNVTFTPLVRGYVPASVQITSDSVRSPQLGLDLNGTGVAAAIELLPEELVFGESNVGGGPVPQDMSIKNVGENPLAVSNIAFADAETPGASQDFSLDGSVKLPLIVASGESTLVRINFKPRVVGLREARAIVFANAKGADGNNVEAKLHGEGTSPRLLLSAPSVNCGSVLVNNPSPAQSLSISNTGDGPLILSSMELSGSDKDAFVVTKPALPITLAPESNTEILISVRPNAERQFSAQLLISSNDLGVPSVTVPLSGAGIRQEITLSEASLEFGRQFLYSGSAPRAVTVTNSSSSPVTLSGLSVEGEGAAQFSFAQKLTLPYVLQPKSASRAAEQSSNKVDLGMIFTPVTEAEVNSKLKITFSDPPLQLEVSLHGQGIASVLSVKAAALDFGATRIGSTGLEQLLTIANLSSEGIVLAEPEVLYKSGEPFIYDAAGLKGRSIPPGASIIVPVGYQPQVETLSETTLAFGTLVPNKPRAAEVRLTGRATERLLGVDPGSLDFGWVDVNVPMEPKEVTIVNHSSQQQRVLVKLTAAGETSFTVDAKELEKPLPAGGSVTFKIAFTPRKAGEAQNELEVWLQGESRAEAVIALAGRGRTLMGEGGGCYSSGSSAGGAGLLALMTLMGLGWRRRRQG</sequence>
<dbReference type="STRING" id="378806.STAUR_1800"/>
<dbReference type="eggNOG" id="COG1470">
    <property type="taxonomic scope" value="Bacteria"/>
</dbReference>
<keyword evidence="5" id="KW-0966">Cell projection</keyword>
<comment type="subcellular location">
    <subcellularLocation>
        <location evidence="1">Cell projection</location>
        <location evidence="1">Cilium</location>
    </subcellularLocation>
    <subcellularLocation>
        <location evidence="2">Cytoplasm</location>
    </subcellularLocation>
</comment>
<proteinExistence type="predicted"/>
<evidence type="ECO:0000256" key="1">
    <source>
        <dbReference type="ARBA" id="ARBA00004138"/>
    </source>
</evidence>
<feature type="domain" description="Abnormal spindle-like microcephaly-associated protein ASH" evidence="8">
    <location>
        <begin position="944"/>
        <end position="1022"/>
    </location>
</feature>
<dbReference type="Gene3D" id="2.60.40.2630">
    <property type="match status" value="11"/>
</dbReference>
<feature type="signal peptide" evidence="7">
    <location>
        <begin position="1"/>
        <end position="20"/>
    </location>
</feature>
<keyword evidence="6" id="KW-1133">Transmembrane helix</keyword>
<name>E3FTJ0_STIAD</name>
<dbReference type="PANTHER" id="PTHR23053">
    <property type="entry name" value="DLEC1 DELETED IN LUNG AND ESOPHAGEAL CANCER 1"/>
    <property type="match status" value="1"/>
</dbReference>
<dbReference type="eggNOG" id="COG3405">
    <property type="taxonomic scope" value="Bacteria"/>
</dbReference>
<evidence type="ECO:0000256" key="7">
    <source>
        <dbReference type="SAM" id="SignalP"/>
    </source>
</evidence>
<reference evidence="10 11" key="1">
    <citation type="journal article" date="2011" name="Mol. Biol. Evol.">
        <title>Comparative genomic analysis of fruiting body formation in Myxococcales.</title>
        <authorList>
            <person name="Huntley S."/>
            <person name="Hamann N."/>
            <person name="Wegener-Feldbrugge S."/>
            <person name="Treuner-Lange A."/>
            <person name="Kube M."/>
            <person name="Reinhardt R."/>
            <person name="Klages S."/>
            <person name="Muller R."/>
            <person name="Ronning C.M."/>
            <person name="Nierman W.C."/>
            <person name="Sogaard-Andersen L."/>
        </authorList>
    </citation>
    <scope>NUCLEOTIDE SEQUENCE [LARGE SCALE GENOMIC DNA]</scope>
    <source>
        <strain evidence="10 11">DW4/3-1</strain>
    </source>
</reference>
<evidence type="ECO:0000256" key="5">
    <source>
        <dbReference type="ARBA" id="ARBA00023273"/>
    </source>
</evidence>
<keyword evidence="6" id="KW-0812">Transmembrane</keyword>
<dbReference type="InterPro" id="IPR017868">
    <property type="entry name" value="Filamin/ABP280_repeat-like"/>
</dbReference>
<protein>
    <submittedName>
        <fullName evidence="10">Cell surface glycoprotein</fullName>
    </submittedName>
</protein>
<evidence type="ECO:0000259" key="8">
    <source>
        <dbReference type="Pfam" id="PF15780"/>
    </source>
</evidence>
<accession>E3FTJ0</accession>
<dbReference type="KEGG" id="sur:STAUR_1800"/>
<keyword evidence="11" id="KW-1185">Reference proteome</keyword>
<gene>
    <name evidence="10" type="primary">hmu</name>
    <name evidence="10" type="ordered locus">STAUR_1800</name>
</gene>
<evidence type="ECO:0000313" key="11">
    <source>
        <dbReference type="Proteomes" id="UP000001351"/>
    </source>
</evidence>
<dbReference type="Gene3D" id="2.60.40.10">
    <property type="entry name" value="Immunoglobulins"/>
    <property type="match status" value="10"/>
</dbReference>
<feature type="domain" description="HYDIN/VesB/CFA65-like Ig-like" evidence="9">
    <location>
        <begin position="220"/>
        <end position="311"/>
    </location>
</feature>
<feature type="domain" description="Abnormal spindle-like microcephaly-associated protein ASH" evidence="8">
    <location>
        <begin position="2000"/>
        <end position="2086"/>
    </location>
</feature>
<dbReference type="InterPro" id="IPR031549">
    <property type="entry name" value="ASH"/>
</dbReference>
<dbReference type="Pfam" id="PF22544">
    <property type="entry name" value="HYDIN_VesB_CFA65-like_Ig"/>
    <property type="match status" value="2"/>
</dbReference>
<evidence type="ECO:0000313" key="10">
    <source>
        <dbReference type="EMBL" id="ADO69604.1"/>
    </source>
</evidence>
<dbReference type="PANTHER" id="PTHR23053:SF0">
    <property type="entry name" value="HYDROCEPHALUS-INDUCING PROTEIN HOMOLOG"/>
    <property type="match status" value="1"/>
</dbReference>
<evidence type="ECO:0000259" key="9">
    <source>
        <dbReference type="Pfam" id="PF22544"/>
    </source>
</evidence>
<dbReference type="InterPro" id="IPR033305">
    <property type="entry name" value="Hydin-like"/>
</dbReference>
<feature type="domain" description="Abnormal spindle-like microcephaly-associated protein ASH" evidence="8">
    <location>
        <begin position="529"/>
        <end position="609"/>
    </location>
</feature>
<keyword evidence="7" id="KW-0732">Signal</keyword>
<keyword evidence="6" id="KW-0472">Membrane</keyword>
<feature type="transmembrane region" description="Helical" evidence="6">
    <location>
        <begin position="2664"/>
        <end position="2686"/>
    </location>
</feature>
<feature type="domain" description="HYDIN/VesB/CFA65-like Ig-like" evidence="9">
    <location>
        <begin position="1558"/>
        <end position="1657"/>
    </location>
</feature>